<evidence type="ECO:0000313" key="4">
    <source>
        <dbReference type="Proteomes" id="UP000304951"/>
    </source>
</evidence>
<feature type="compositionally biased region" description="Basic and acidic residues" evidence="1">
    <location>
        <begin position="514"/>
        <end position="524"/>
    </location>
</feature>
<dbReference type="InterPro" id="IPR037651">
    <property type="entry name" value="Swc3"/>
</dbReference>
<feature type="region of interest" description="Disordered" evidence="1">
    <location>
        <begin position="495"/>
        <end position="638"/>
    </location>
</feature>
<feature type="domain" description="SWR1-complex protein 3" evidence="2">
    <location>
        <begin position="63"/>
        <end position="164"/>
    </location>
</feature>
<dbReference type="AlphaFoldDB" id="A0A4S8SCX7"/>
<feature type="region of interest" description="Disordered" evidence="1">
    <location>
        <begin position="310"/>
        <end position="369"/>
    </location>
</feature>
<dbReference type="GO" id="GO:0140849">
    <property type="term" value="F:ATP-dependent H2AZ histone chaperone activity"/>
    <property type="evidence" value="ECO:0007669"/>
    <property type="project" value="InterPro"/>
</dbReference>
<feature type="compositionally biased region" description="Polar residues" evidence="1">
    <location>
        <begin position="564"/>
        <end position="573"/>
    </location>
</feature>
<dbReference type="PANTHER" id="PTHR28108:SF1">
    <property type="entry name" value="SWR1-COMPLEX PROTEIN 3"/>
    <property type="match status" value="1"/>
</dbReference>
<accession>A0A4S8SCX7</accession>
<feature type="compositionally biased region" description="Polar residues" evidence="1">
    <location>
        <begin position="525"/>
        <end position="537"/>
    </location>
</feature>
<dbReference type="InterPro" id="IPR057558">
    <property type="entry name" value="Swc3_dom"/>
</dbReference>
<feature type="region of interest" description="Disordered" evidence="1">
    <location>
        <begin position="1"/>
        <end position="54"/>
    </location>
</feature>
<name>A0A4S8SCX7_AURPU</name>
<dbReference type="EMBL" id="QZAF01000335">
    <property type="protein sequence ID" value="THV68300.1"/>
    <property type="molecule type" value="Genomic_DNA"/>
</dbReference>
<evidence type="ECO:0000256" key="1">
    <source>
        <dbReference type="SAM" id="MobiDB-lite"/>
    </source>
</evidence>
<sequence length="638" mass="69356">MFDRDTNNTVLATKMAEKRRASGRTRDAKRRRTSTKAATPKDATPQEATPAVEEVVREATPLPNKVVESKPLPTLSERQPLDLSNDEYKTIAESGVLLASLERSRQKWISGSFFDKYWTKTSGRKDAPPAPAGNPHKSWMKEIGPCTLVVEPLIFEATAYYVKEPGPAPAPSHAAPVQQHFPHQQYQHQYQHAPPQQYNQQQRPNPNAPAGSPYGAPYSHSPAQYQGGRPHPPPIMPATARAAPPPPPAAPAPAKQSPDPVIQMLASRASSDAELKALMKIVATGNANQEQLRIFQRHIDELTAMINANKAQPASQTHSPAPSHHNPTSRPPSAAPVIKPHPATVQPHPPIYPTPQQQYQHQPPPPPRYPSYPIVLEFQGQGASPDRFRFPDNTILEFLNSYKMLASFLVIRKGRDISPQLDLETEYYEPVTMTISVPEGRSAARDVLQFITRCVKPADQVRTYMTDMIEKCTRAPTRHLAFRLPYKSGIVETEEEAPVVQEVKPKPKPAPRKKKEDKDIEQGAEKTSANAVQDTPNATEAPPAQQVPAPNATQVAPASGLIEASSNPEQGASTVEAPAPTPQLTSAESAPAVDAPVADGTTAKRKKSVRISEVPQIASDGTIAPNPAVAPDGPATTT</sequence>
<organism evidence="3 4">
    <name type="scientific">Aureobasidium pullulans</name>
    <name type="common">Black yeast</name>
    <name type="synonym">Pullularia pullulans</name>
    <dbReference type="NCBI Taxonomy" id="5580"/>
    <lineage>
        <taxon>Eukaryota</taxon>
        <taxon>Fungi</taxon>
        <taxon>Dikarya</taxon>
        <taxon>Ascomycota</taxon>
        <taxon>Pezizomycotina</taxon>
        <taxon>Dothideomycetes</taxon>
        <taxon>Dothideomycetidae</taxon>
        <taxon>Dothideales</taxon>
        <taxon>Saccotheciaceae</taxon>
        <taxon>Aureobasidium</taxon>
    </lineage>
</organism>
<feature type="region of interest" description="Disordered" evidence="1">
    <location>
        <begin position="120"/>
        <end position="139"/>
    </location>
</feature>
<gene>
    <name evidence="3" type="ORF">D6D28_06826</name>
</gene>
<comment type="caution">
    <text evidence="3">The sequence shown here is derived from an EMBL/GenBank/DDBJ whole genome shotgun (WGS) entry which is preliminary data.</text>
</comment>
<reference evidence="3 4" key="1">
    <citation type="submission" date="2018-10" db="EMBL/GenBank/DDBJ databases">
        <title>Fifty Aureobasidium pullulans genomes reveal a recombining polyextremotolerant generalist.</title>
        <authorList>
            <person name="Gostincar C."/>
            <person name="Turk M."/>
            <person name="Zajc J."/>
            <person name="Gunde-Cimerman N."/>
        </authorList>
    </citation>
    <scope>NUCLEOTIDE SEQUENCE [LARGE SCALE GENOMIC DNA]</scope>
    <source>
        <strain evidence="3 4">EXF-11900</strain>
    </source>
</reference>
<evidence type="ECO:0000313" key="3">
    <source>
        <dbReference type="EMBL" id="THV68300.1"/>
    </source>
</evidence>
<evidence type="ECO:0000259" key="2">
    <source>
        <dbReference type="Pfam" id="PF24707"/>
    </source>
</evidence>
<dbReference type="Pfam" id="PF24707">
    <property type="entry name" value="Swc3"/>
    <property type="match status" value="1"/>
</dbReference>
<proteinExistence type="predicted"/>
<dbReference type="GO" id="GO:0000812">
    <property type="term" value="C:Swr1 complex"/>
    <property type="evidence" value="ECO:0007669"/>
    <property type="project" value="InterPro"/>
</dbReference>
<protein>
    <recommendedName>
        <fullName evidence="2">SWR1-complex protein 3 domain-containing protein</fullName>
    </recommendedName>
</protein>
<feature type="compositionally biased region" description="Low complexity" evidence="1">
    <location>
        <begin position="171"/>
        <end position="210"/>
    </location>
</feature>
<feature type="compositionally biased region" description="Polar residues" evidence="1">
    <location>
        <begin position="310"/>
        <end position="328"/>
    </location>
</feature>
<feature type="compositionally biased region" description="Basic and acidic residues" evidence="1">
    <location>
        <begin position="15"/>
        <end position="26"/>
    </location>
</feature>
<feature type="region of interest" description="Disordered" evidence="1">
    <location>
        <begin position="168"/>
        <end position="258"/>
    </location>
</feature>
<dbReference type="PANTHER" id="PTHR28108">
    <property type="entry name" value="SWR1-COMPLEX PROTEIN 3"/>
    <property type="match status" value="1"/>
</dbReference>
<feature type="compositionally biased region" description="Low complexity" evidence="1">
    <location>
        <begin position="538"/>
        <end position="558"/>
    </location>
</feature>
<dbReference type="Proteomes" id="UP000304951">
    <property type="component" value="Unassembled WGS sequence"/>
</dbReference>